<sequence length="112" mass="11772">MGLAGRKIKQRIPNDPRNLAWSENAAKFGHTYLAKLGWTPSTGLGAAGDGRATNIAVAQKLDQLGIGAGRGGAGAEKDSIAWKQQNEFEAMLARLNSADGSAETPKTAWLLP</sequence>
<accession>A0A9P6ASL0</accession>
<keyword evidence="3" id="KW-0698">rRNA processing</keyword>
<dbReference type="Pfam" id="PF01585">
    <property type="entry name" value="G-patch"/>
    <property type="match status" value="1"/>
</dbReference>
<dbReference type="InterPro" id="IPR000467">
    <property type="entry name" value="G_patch_dom"/>
</dbReference>
<protein>
    <recommendedName>
        <fullName evidence="6">PinX1-related protein 1</fullName>
    </recommendedName>
</protein>
<organism evidence="8 9">
    <name type="scientific">Hydnum rufescens UP504</name>
    <dbReference type="NCBI Taxonomy" id="1448309"/>
    <lineage>
        <taxon>Eukaryota</taxon>
        <taxon>Fungi</taxon>
        <taxon>Dikarya</taxon>
        <taxon>Basidiomycota</taxon>
        <taxon>Agaricomycotina</taxon>
        <taxon>Agaricomycetes</taxon>
        <taxon>Cantharellales</taxon>
        <taxon>Hydnaceae</taxon>
        <taxon>Hydnum</taxon>
    </lineage>
</organism>
<evidence type="ECO:0000256" key="6">
    <source>
        <dbReference type="ARBA" id="ARBA00041961"/>
    </source>
</evidence>
<keyword evidence="2" id="KW-0690">Ribosome biogenesis</keyword>
<proteinExistence type="inferred from homology"/>
<dbReference type="OrthoDB" id="29523at2759"/>
<evidence type="ECO:0000256" key="5">
    <source>
        <dbReference type="ARBA" id="ARBA00038007"/>
    </source>
</evidence>
<dbReference type="Proteomes" id="UP000886523">
    <property type="component" value="Unassembled WGS sequence"/>
</dbReference>
<feature type="domain" description="G-patch" evidence="7">
    <location>
        <begin position="25"/>
        <end position="71"/>
    </location>
</feature>
<keyword evidence="4" id="KW-0539">Nucleus</keyword>
<dbReference type="EMBL" id="MU129004">
    <property type="protein sequence ID" value="KAF9511183.1"/>
    <property type="molecule type" value="Genomic_DNA"/>
</dbReference>
<dbReference type="PANTHER" id="PTHR23149">
    <property type="entry name" value="G PATCH DOMAIN CONTAINING PROTEIN"/>
    <property type="match status" value="1"/>
</dbReference>
<evidence type="ECO:0000256" key="3">
    <source>
        <dbReference type="ARBA" id="ARBA00022552"/>
    </source>
</evidence>
<dbReference type="AlphaFoldDB" id="A0A9P6ASL0"/>
<name>A0A9P6ASL0_9AGAM</name>
<dbReference type="GO" id="GO:0003676">
    <property type="term" value="F:nucleic acid binding"/>
    <property type="evidence" value="ECO:0007669"/>
    <property type="project" value="InterPro"/>
</dbReference>
<evidence type="ECO:0000259" key="7">
    <source>
        <dbReference type="PROSITE" id="PS50174"/>
    </source>
</evidence>
<evidence type="ECO:0000313" key="8">
    <source>
        <dbReference type="EMBL" id="KAF9511183.1"/>
    </source>
</evidence>
<reference evidence="8" key="1">
    <citation type="journal article" date="2020" name="Nat. Commun.">
        <title>Large-scale genome sequencing of mycorrhizal fungi provides insights into the early evolution of symbiotic traits.</title>
        <authorList>
            <person name="Miyauchi S."/>
            <person name="Kiss E."/>
            <person name="Kuo A."/>
            <person name="Drula E."/>
            <person name="Kohler A."/>
            <person name="Sanchez-Garcia M."/>
            <person name="Morin E."/>
            <person name="Andreopoulos B."/>
            <person name="Barry K.W."/>
            <person name="Bonito G."/>
            <person name="Buee M."/>
            <person name="Carver A."/>
            <person name="Chen C."/>
            <person name="Cichocki N."/>
            <person name="Clum A."/>
            <person name="Culley D."/>
            <person name="Crous P.W."/>
            <person name="Fauchery L."/>
            <person name="Girlanda M."/>
            <person name="Hayes R.D."/>
            <person name="Keri Z."/>
            <person name="LaButti K."/>
            <person name="Lipzen A."/>
            <person name="Lombard V."/>
            <person name="Magnuson J."/>
            <person name="Maillard F."/>
            <person name="Murat C."/>
            <person name="Nolan M."/>
            <person name="Ohm R.A."/>
            <person name="Pangilinan J."/>
            <person name="Pereira M.F."/>
            <person name="Perotto S."/>
            <person name="Peter M."/>
            <person name="Pfister S."/>
            <person name="Riley R."/>
            <person name="Sitrit Y."/>
            <person name="Stielow J.B."/>
            <person name="Szollosi G."/>
            <person name="Zifcakova L."/>
            <person name="Stursova M."/>
            <person name="Spatafora J.W."/>
            <person name="Tedersoo L."/>
            <person name="Vaario L.M."/>
            <person name="Yamada A."/>
            <person name="Yan M."/>
            <person name="Wang P."/>
            <person name="Xu J."/>
            <person name="Bruns T."/>
            <person name="Baldrian P."/>
            <person name="Vilgalys R."/>
            <person name="Dunand C."/>
            <person name="Henrissat B."/>
            <person name="Grigoriev I.V."/>
            <person name="Hibbett D."/>
            <person name="Nagy L.G."/>
            <person name="Martin F.M."/>
        </authorList>
    </citation>
    <scope>NUCLEOTIDE SEQUENCE</scope>
    <source>
        <strain evidence="8">UP504</strain>
    </source>
</reference>
<dbReference type="PANTHER" id="PTHR23149:SF31">
    <property type="entry name" value="PROTEIN PXR1"/>
    <property type="match status" value="1"/>
</dbReference>
<evidence type="ECO:0000313" key="9">
    <source>
        <dbReference type="Proteomes" id="UP000886523"/>
    </source>
</evidence>
<dbReference type="InterPro" id="IPR050656">
    <property type="entry name" value="PINX1"/>
</dbReference>
<evidence type="ECO:0000256" key="1">
    <source>
        <dbReference type="ARBA" id="ARBA00004604"/>
    </source>
</evidence>
<comment type="similarity">
    <text evidence="5">Belongs to the PINX1 family.</text>
</comment>
<dbReference type="PROSITE" id="PS50174">
    <property type="entry name" value="G_PATCH"/>
    <property type="match status" value="1"/>
</dbReference>
<evidence type="ECO:0000256" key="4">
    <source>
        <dbReference type="ARBA" id="ARBA00023242"/>
    </source>
</evidence>
<evidence type="ECO:0000256" key="2">
    <source>
        <dbReference type="ARBA" id="ARBA00022517"/>
    </source>
</evidence>
<dbReference type="GO" id="GO:0005730">
    <property type="term" value="C:nucleolus"/>
    <property type="evidence" value="ECO:0007669"/>
    <property type="project" value="UniProtKB-SubCell"/>
</dbReference>
<keyword evidence="9" id="KW-1185">Reference proteome</keyword>
<comment type="subcellular location">
    <subcellularLocation>
        <location evidence="1">Nucleus</location>
        <location evidence="1">Nucleolus</location>
    </subcellularLocation>
</comment>
<gene>
    <name evidence="8" type="ORF">BS47DRAFT_1299340</name>
</gene>
<comment type="caution">
    <text evidence="8">The sequence shown here is derived from an EMBL/GenBank/DDBJ whole genome shotgun (WGS) entry which is preliminary data.</text>
</comment>
<dbReference type="GO" id="GO:0006364">
    <property type="term" value="P:rRNA processing"/>
    <property type="evidence" value="ECO:0007669"/>
    <property type="project" value="UniProtKB-KW"/>
</dbReference>